<organism evidence="1">
    <name type="scientific">virus sp. ctML55</name>
    <dbReference type="NCBI Taxonomy" id="2827627"/>
    <lineage>
        <taxon>Viruses</taxon>
    </lineage>
</organism>
<protein>
    <submittedName>
        <fullName evidence="1">Uncharacterized protein</fullName>
    </submittedName>
</protein>
<evidence type="ECO:0000313" key="1">
    <source>
        <dbReference type="EMBL" id="DAE30833.1"/>
    </source>
</evidence>
<sequence length="50" mass="5871">MNHIYQGIHLYHLQLVRLGNPRLVPLYSTLLVSRKFPMISKVLQTYSLSM</sequence>
<dbReference type="EMBL" id="BK059105">
    <property type="protein sequence ID" value="DAE30833.1"/>
    <property type="molecule type" value="Genomic_DNA"/>
</dbReference>
<accession>A0A8S5RID0</accession>
<name>A0A8S5RID0_9VIRU</name>
<reference evidence="1" key="1">
    <citation type="journal article" date="2021" name="Proc. Natl. Acad. Sci. U.S.A.">
        <title>A Catalog of Tens of Thousands of Viruses from Human Metagenomes Reveals Hidden Associations with Chronic Diseases.</title>
        <authorList>
            <person name="Tisza M.J."/>
            <person name="Buck C.B."/>
        </authorList>
    </citation>
    <scope>NUCLEOTIDE SEQUENCE</scope>
    <source>
        <strain evidence="1">CtML55</strain>
    </source>
</reference>
<proteinExistence type="predicted"/>